<name>A0ACB9G6V1_CICIN</name>
<sequence>MANRENREAQGEWVEVRRRKFNGDRSKANSSVTTFFVSGFPDGVGLKEIKAPLQRFGEIADVFRDSTEGRPKDRTKKVYGNRYETMGSNVRQVPPPPPQFNPGLRRSFVEVVANDMHGDVQDDLVPPVINDNHDKHGGDQKLVPSGCFGPFPSKLGQSNFSSPEASRGRSNVQLSGSGIKRKRSEFTADDFPLFPRIDELCNTEDEKDTISGEGLVDKNCLESKNRNSSGKNLKSINELEATIKVGTEIGFQVEDGIETFREIMGANGEQLCL</sequence>
<proteinExistence type="predicted"/>
<accession>A0ACB9G6V1</accession>
<evidence type="ECO:0000313" key="2">
    <source>
        <dbReference type="Proteomes" id="UP001055811"/>
    </source>
</evidence>
<reference evidence="1 2" key="2">
    <citation type="journal article" date="2022" name="Mol. Ecol. Resour.">
        <title>The genomes of chicory, endive, great burdock and yacon provide insights into Asteraceae paleo-polyploidization history and plant inulin production.</title>
        <authorList>
            <person name="Fan W."/>
            <person name="Wang S."/>
            <person name="Wang H."/>
            <person name="Wang A."/>
            <person name="Jiang F."/>
            <person name="Liu H."/>
            <person name="Zhao H."/>
            <person name="Xu D."/>
            <person name="Zhang Y."/>
        </authorList>
    </citation>
    <scope>NUCLEOTIDE SEQUENCE [LARGE SCALE GENOMIC DNA]</scope>
    <source>
        <strain evidence="2">cv. Punajuju</strain>
        <tissue evidence="1">Leaves</tissue>
    </source>
</reference>
<dbReference type="Proteomes" id="UP001055811">
    <property type="component" value="Linkage Group LG02"/>
</dbReference>
<comment type="caution">
    <text evidence="1">The sequence shown here is derived from an EMBL/GenBank/DDBJ whole genome shotgun (WGS) entry which is preliminary data.</text>
</comment>
<gene>
    <name evidence="1" type="ORF">L2E82_08765</name>
</gene>
<protein>
    <submittedName>
        <fullName evidence="1">Uncharacterized protein</fullName>
    </submittedName>
</protein>
<dbReference type="EMBL" id="CM042010">
    <property type="protein sequence ID" value="KAI3779183.1"/>
    <property type="molecule type" value="Genomic_DNA"/>
</dbReference>
<reference evidence="2" key="1">
    <citation type="journal article" date="2022" name="Mol. Ecol. Resour.">
        <title>The genomes of chicory, endive, great burdock and yacon provide insights into Asteraceae palaeo-polyploidization history and plant inulin production.</title>
        <authorList>
            <person name="Fan W."/>
            <person name="Wang S."/>
            <person name="Wang H."/>
            <person name="Wang A."/>
            <person name="Jiang F."/>
            <person name="Liu H."/>
            <person name="Zhao H."/>
            <person name="Xu D."/>
            <person name="Zhang Y."/>
        </authorList>
    </citation>
    <scope>NUCLEOTIDE SEQUENCE [LARGE SCALE GENOMIC DNA]</scope>
    <source>
        <strain evidence="2">cv. Punajuju</strain>
    </source>
</reference>
<evidence type="ECO:0000313" key="1">
    <source>
        <dbReference type="EMBL" id="KAI3779183.1"/>
    </source>
</evidence>
<organism evidence="1 2">
    <name type="scientific">Cichorium intybus</name>
    <name type="common">Chicory</name>
    <dbReference type="NCBI Taxonomy" id="13427"/>
    <lineage>
        <taxon>Eukaryota</taxon>
        <taxon>Viridiplantae</taxon>
        <taxon>Streptophyta</taxon>
        <taxon>Embryophyta</taxon>
        <taxon>Tracheophyta</taxon>
        <taxon>Spermatophyta</taxon>
        <taxon>Magnoliopsida</taxon>
        <taxon>eudicotyledons</taxon>
        <taxon>Gunneridae</taxon>
        <taxon>Pentapetalae</taxon>
        <taxon>asterids</taxon>
        <taxon>campanulids</taxon>
        <taxon>Asterales</taxon>
        <taxon>Asteraceae</taxon>
        <taxon>Cichorioideae</taxon>
        <taxon>Cichorieae</taxon>
        <taxon>Cichoriinae</taxon>
        <taxon>Cichorium</taxon>
    </lineage>
</organism>
<keyword evidence="2" id="KW-1185">Reference proteome</keyword>